<gene>
    <name evidence="2" type="ORF">LSALG_LOCUS38758</name>
</gene>
<name>A0AA35ZYQ9_LACSI</name>
<keyword evidence="1" id="KW-1133">Transmembrane helix</keyword>
<organism evidence="2 3">
    <name type="scientific">Lactuca saligna</name>
    <name type="common">Willowleaf lettuce</name>
    <dbReference type="NCBI Taxonomy" id="75948"/>
    <lineage>
        <taxon>Eukaryota</taxon>
        <taxon>Viridiplantae</taxon>
        <taxon>Streptophyta</taxon>
        <taxon>Embryophyta</taxon>
        <taxon>Tracheophyta</taxon>
        <taxon>Spermatophyta</taxon>
        <taxon>Magnoliopsida</taxon>
        <taxon>eudicotyledons</taxon>
        <taxon>Gunneridae</taxon>
        <taxon>Pentapetalae</taxon>
        <taxon>asterids</taxon>
        <taxon>campanulids</taxon>
        <taxon>Asterales</taxon>
        <taxon>Asteraceae</taxon>
        <taxon>Cichorioideae</taxon>
        <taxon>Cichorieae</taxon>
        <taxon>Lactucinae</taxon>
        <taxon>Lactuca</taxon>
    </lineage>
</organism>
<dbReference type="PANTHER" id="PTHR45786">
    <property type="entry name" value="DNA BINDING PROTEIN-LIKE"/>
    <property type="match status" value="1"/>
</dbReference>
<evidence type="ECO:0000313" key="3">
    <source>
        <dbReference type="Proteomes" id="UP001177003"/>
    </source>
</evidence>
<feature type="transmembrane region" description="Helical" evidence="1">
    <location>
        <begin position="12"/>
        <end position="32"/>
    </location>
</feature>
<evidence type="ECO:0000256" key="1">
    <source>
        <dbReference type="SAM" id="Phobius"/>
    </source>
</evidence>
<accession>A0AA35ZYQ9</accession>
<evidence type="ECO:0000313" key="2">
    <source>
        <dbReference type="EMBL" id="CAI9300097.1"/>
    </source>
</evidence>
<dbReference type="PANTHER" id="PTHR45786:SF77">
    <property type="entry name" value="HELITRON HELICASE-LIKE DOMAIN-CONTAINING PROTEIN-RELATED"/>
    <property type="match status" value="1"/>
</dbReference>
<reference evidence="2" key="1">
    <citation type="submission" date="2023-04" db="EMBL/GenBank/DDBJ databases">
        <authorList>
            <person name="Vijverberg K."/>
            <person name="Xiong W."/>
            <person name="Schranz E."/>
        </authorList>
    </citation>
    <scope>NUCLEOTIDE SEQUENCE</scope>
</reference>
<proteinExistence type="predicted"/>
<dbReference type="EMBL" id="OX465084">
    <property type="protein sequence ID" value="CAI9300097.1"/>
    <property type="molecule type" value="Genomic_DNA"/>
</dbReference>
<keyword evidence="1" id="KW-0812">Transmembrane</keyword>
<dbReference type="AlphaFoldDB" id="A0AA35ZYQ9"/>
<dbReference type="Proteomes" id="UP001177003">
    <property type="component" value="Chromosome 8"/>
</dbReference>
<sequence length="170" mass="18989">MYGKCKLGYGVVGSSSSGAALASSAVGVALVFRRPRFSSRMRSAVVLPNYVDFSDCDCVCEYCGAYFWFEERSLKLSTTHHPRYGHCCKSGDVILPYPSSFPPEYVALSHSDRFLRDIRAYNNMFAMTSFGANVDEEINDGRGPYVFKVSGIDYVMFNFHMLLNICSTVN</sequence>
<protein>
    <submittedName>
        <fullName evidence="2">Uncharacterized protein</fullName>
    </submittedName>
</protein>
<keyword evidence="1" id="KW-0472">Membrane</keyword>
<keyword evidence="3" id="KW-1185">Reference proteome</keyword>